<name>A0RUS9_CENSY</name>
<dbReference type="HOGENOM" id="CLU_710980_0_0_2"/>
<dbReference type="KEGG" id="csy:CENSYa_0462"/>
<sequence>MTKPGYIPLSEDAAKIDRLVKKQRFRNTEAFIDRAVKILLAWELDPESSLNIIQGYPLTAEQKTLVNKIWKPQEYERVFGEPEAGAHATLREGLGETVTYLKGLKLHGPENPIEYDSYPMLFRFYSRFAPVKIAMAVLAEMLYKGNAESVELEALRDRAFEVASALAADIVEYEKSKGIKRTRKVSTGLPKAAGDDPDVMVAVKRRFKDHYVGRIRKDRRTKERHFEGAPAALGLARAAEEDGAYRVYLTEEGRKFCMMENPILSGEYSRALSGEESAFITGMIRRLPLEGRLFDVALEAVKGHTEGPVTELLDERFRETIVSYQREHPEEAKRHNINLESHTVEESAKMVEGWRVATMGRLSELGLISWEIDSQGKSVFAPRGAPAV</sequence>
<evidence type="ECO:0000313" key="2">
    <source>
        <dbReference type="Proteomes" id="UP000000758"/>
    </source>
</evidence>
<protein>
    <submittedName>
        <fullName evidence="1">Uncharacterized protein</fullName>
    </submittedName>
</protein>
<dbReference type="EMBL" id="DP000238">
    <property type="protein sequence ID" value="ABK77096.1"/>
    <property type="molecule type" value="Genomic_DNA"/>
</dbReference>
<evidence type="ECO:0000313" key="1">
    <source>
        <dbReference type="EMBL" id="ABK77096.1"/>
    </source>
</evidence>
<gene>
    <name evidence="1" type="ordered locus">CENSYa_0462</name>
</gene>
<dbReference type="Proteomes" id="UP000000758">
    <property type="component" value="Chromosome"/>
</dbReference>
<accession>A0RUS9</accession>
<dbReference type="EnsemblBacteria" id="ABK77096">
    <property type="protein sequence ID" value="ABK77096"/>
    <property type="gene ID" value="CENSYa_0462"/>
</dbReference>
<organism evidence="1 2">
    <name type="scientific">Cenarchaeum symbiosum (strain A)</name>
    <dbReference type="NCBI Taxonomy" id="414004"/>
    <lineage>
        <taxon>Archaea</taxon>
        <taxon>Nitrososphaerota</taxon>
        <taxon>Candidatus Cenarchaeales</taxon>
        <taxon>Candidatus Cenarchaeaceae</taxon>
        <taxon>Candidatus Cenarchaeum</taxon>
    </lineage>
</organism>
<reference evidence="1 2" key="1">
    <citation type="journal article" date="2006" name="Proc. Natl. Acad. Sci. U.S.A.">
        <title>Genomic analysis of the uncultivated marine crenarchaeote Cenarchaeum symbiosum.</title>
        <authorList>
            <person name="Hallam S.J."/>
            <person name="Konstantinidis K.T."/>
            <person name="Putnam N."/>
            <person name="Schleper C."/>
            <person name="Watanabe Y."/>
            <person name="Sugahara J."/>
            <person name="Preston C."/>
            <person name="de la Torre J."/>
            <person name="Richardson P.M."/>
            <person name="DeLong E.F."/>
        </authorList>
    </citation>
    <scope>NUCLEOTIDE SEQUENCE [LARGE SCALE GENOMIC DNA]</scope>
    <source>
        <strain evidence="2">A</strain>
    </source>
</reference>
<proteinExistence type="predicted"/>
<keyword evidence="2" id="KW-1185">Reference proteome</keyword>
<dbReference type="AlphaFoldDB" id="A0RUS9"/>